<proteinExistence type="predicted"/>
<sequence>MDEFLKLGKEQAVILAGLLDHRPAFRIVEEHNDVARHSFLLPDFTNRHLADANLRCDLNRPDLVDQTNLFVGDQALASYELKLA</sequence>
<evidence type="ECO:0000313" key="1">
    <source>
        <dbReference type="EMBL" id="SCM72911.1"/>
    </source>
</evidence>
<protein>
    <submittedName>
        <fullName evidence="1">Uncharacterized protein</fullName>
    </submittedName>
</protein>
<reference evidence="1" key="1">
    <citation type="submission" date="2016-08" db="EMBL/GenBank/DDBJ databases">
        <authorList>
            <person name="Seilhamer J.J."/>
        </authorList>
    </citation>
    <scope>NUCLEOTIDE SEQUENCE</scope>
    <source>
        <strain evidence="1">86</strain>
    </source>
</reference>
<dbReference type="EMBL" id="FMJD01000002">
    <property type="protein sequence ID" value="SCM72911.1"/>
    <property type="molecule type" value="Genomic_DNA"/>
</dbReference>
<name>A0A212L5T1_9HYPH</name>
<accession>A0A212L5T1</accession>
<organism evidence="1">
    <name type="scientific">uncultured Pleomorphomonas sp</name>
    <dbReference type="NCBI Taxonomy" id="442121"/>
    <lineage>
        <taxon>Bacteria</taxon>
        <taxon>Pseudomonadati</taxon>
        <taxon>Pseudomonadota</taxon>
        <taxon>Alphaproteobacteria</taxon>
        <taxon>Hyphomicrobiales</taxon>
        <taxon>Pleomorphomonadaceae</taxon>
        <taxon>Pleomorphomonas</taxon>
        <taxon>environmental samples</taxon>
    </lineage>
</organism>
<gene>
    <name evidence="1" type="ORF">KL86PLE_100757</name>
</gene>
<dbReference type="AlphaFoldDB" id="A0A212L5T1"/>